<geneLocation type="plasmid" evidence="1 2">
    <name>pRphaN771a</name>
</geneLocation>
<organism evidence="1 2">
    <name type="scientific">Rhizobium phaseoli</name>
    <dbReference type="NCBI Taxonomy" id="396"/>
    <lineage>
        <taxon>Bacteria</taxon>
        <taxon>Pseudomonadati</taxon>
        <taxon>Pseudomonadota</taxon>
        <taxon>Alphaproteobacteria</taxon>
        <taxon>Hyphomicrobiales</taxon>
        <taxon>Rhizobiaceae</taxon>
        <taxon>Rhizobium/Agrobacterium group</taxon>
        <taxon>Rhizobium</taxon>
    </lineage>
</organism>
<dbReference type="Proteomes" id="UP000078551">
    <property type="component" value="Plasmid pRphaN771a"/>
</dbReference>
<reference evidence="1 2" key="1">
    <citation type="submission" date="2015-11" db="EMBL/GenBank/DDBJ databases">
        <title>The limits of bacterial species coexistence and the symbiotic plasmid transference in sympatric Rhizobium populations.</title>
        <authorList>
            <person name="Perez-Carrascal O.M."/>
            <person name="VanInsberghe D."/>
            <person name="Juarez S."/>
            <person name="Polz M.F."/>
            <person name="Vinuesa P."/>
            <person name="Gonzalez V."/>
        </authorList>
    </citation>
    <scope>NUCLEOTIDE SEQUENCE [LARGE SCALE GENOMIC DNA]</scope>
    <source>
        <strain evidence="1 2">N771</strain>
        <plasmid evidence="1 2">pRphaN771a</plasmid>
    </source>
</reference>
<dbReference type="EMBL" id="CP013569">
    <property type="protein sequence ID" value="ANL87095.1"/>
    <property type="molecule type" value="Genomic_DNA"/>
</dbReference>
<keyword evidence="2" id="KW-1185">Reference proteome</keyword>
<accession>A0ABM6CFQ0</accession>
<evidence type="ECO:0000313" key="1">
    <source>
        <dbReference type="EMBL" id="ANL87095.1"/>
    </source>
</evidence>
<keyword evidence="1" id="KW-0614">Plasmid</keyword>
<protein>
    <submittedName>
        <fullName evidence="1">Uncharacterized protein</fullName>
    </submittedName>
</protein>
<evidence type="ECO:0000313" key="2">
    <source>
        <dbReference type="Proteomes" id="UP000078551"/>
    </source>
</evidence>
<sequence>MDTSALKSKYPRLVYDPYFECKEGWAGLLDDFLSVVDRVLPADREFRLLQVKEKMGGLRIYYSAVPSEAAEEIRNAERRAEMRSEHICETCGKRGRMSNRDGYWFVACEEHRVDDNGRVAIPSEGFTRYGTPSGGWQRYDFDLDTLVPCDPPEGY</sequence>
<name>A0ABM6CFQ0_9HYPH</name>
<gene>
    <name evidence="1" type="ORF">AMC81_PA00074</name>
</gene>
<proteinExistence type="predicted"/>